<keyword evidence="2" id="KW-1185">Reference proteome</keyword>
<proteinExistence type="predicted"/>
<evidence type="ECO:0000313" key="2">
    <source>
        <dbReference type="Proteomes" id="UP001054252"/>
    </source>
</evidence>
<protein>
    <submittedName>
        <fullName evidence="1">Uncharacterized protein</fullName>
    </submittedName>
</protein>
<dbReference type="Proteomes" id="UP001054252">
    <property type="component" value="Unassembled WGS sequence"/>
</dbReference>
<sequence>MELVSSCGSVQIKGKACFFRQPSGPSVRFFIFYHLMARNEGKEKER</sequence>
<comment type="caution">
    <text evidence="1">The sequence shown here is derived from an EMBL/GenBank/DDBJ whole genome shotgun (WGS) entry which is preliminary data.</text>
</comment>
<accession>A0AAV5MJG2</accession>
<dbReference type="EMBL" id="BPVZ01000341">
    <property type="protein sequence ID" value="GKV50121.1"/>
    <property type="molecule type" value="Genomic_DNA"/>
</dbReference>
<dbReference type="AlphaFoldDB" id="A0AAV5MJG2"/>
<organism evidence="1 2">
    <name type="scientific">Rubroshorea leprosula</name>
    <dbReference type="NCBI Taxonomy" id="152421"/>
    <lineage>
        <taxon>Eukaryota</taxon>
        <taxon>Viridiplantae</taxon>
        <taxon>Streptophyta</taxon>
        <taxon>Embryophyta</taxon>
        <taxon>Tracheophyta</taxon>
        <taxon>Spermatophyta</taxon>
        <taxon>Magnoliopsida</taxon>
        <taxon>eudicotyledons</taxon>
        <taxon>Gunneridae</taxon>
        <taxon>Pentapetalae</taxon>
        <taxon>rosids</taxon>
        <taxon>malvids</taxon>
        <taxon>Malvales</taxon>
        <taxon>Dipterocarpaceae</taxon>
        <taxon>Rubroshorea</taxon>
    </lineage>
</organism>
<name>A0AAV5MJG2_9ROSI</name>
<gene>
    <name evidence="1" type="ORF">SLEP1_g56835</name>
</gene>
<reference evidence="1 2" key="1">
    <citation type="journal article" date="2021" name="Commun. Biol.">
        <title>The genome of Shorea leprosula (Dipterocarpaceae) highlights the ecological relevance of drought in aseasonal tropical rainforests.</title>
        <authorList>
            <person name="Ng K.K.S."/>
            <person name="Kobayashi M.J."/>
            <person name="Fawcett J.A."/>
            <person name="Hatakeyama M."/>
            <person name="Paape T."/>
            <person name="Ng C.H."/>
            <person name="Ang C.C."/>
            <person name="Tnah L.H."/>
            <person name="Lee C.T."/>
            <person name="Nishiyama T."/>
            <person name="Sese J."/>
            <person name="O'Brien M.J."/>
            <person name="Copetti D."/>
            <person name="Mohd Noor M.I."/>
            <person name="Ong R.C."/>
            <person name="Putra M."/>
            <person name="Sireger I.Z."/>
            <person name="Indrioko S."/>
            <person name="Kosugi Y."/>
            <person name="Izuno A."/>
            <person name="Isagi Y."/>
            <person name="Lee S.L."/>
            <person name="Shimizu K.K."/>
        </authorList>
    </citation>
    <scope>NUCLEOTIDE SEQUENCE [LARGE SCALE GENOMIC DNA]</scope>
    <source>
        <strain evidence="1">214</strain>
    </source>
</reference>
<evidence type="ECO:0000313" key="1">
    <source>
        <dbReference type="EMBL" id="GKV50121.1"/>
    </source>
</evidence>